<proteinExistence type="predicted"/>
<name>A0ACD5WQK1_AVESA</name>
<keyword evidence="2" id="KW-1185">Reference proteome</keyword>
<protein>
    <submittedName>
        <fullName evidence="1">Uncharacterized protein</fullName>
    </submittedName>
</protein>
<dbReference type="EnsemblPlants" id="AVESA.00010b.r2.4CG1275190.2">
    <property type="protein sequence ID" value="AVESA.00010b.r2.4CG1275190.2.CDS"/>
    <property type="gene ID" value="AVESA.00010b.r2.4CG1275190"/>
</dbReference>
<sequence length="245" mass="28611">MLEPSPRSLRSLQGRYEVIKQSCSRWSGCLEEVRNAPPSGCTTDDYDRIAQERYKQMAASKGKTFVLQHCWKLLEHSEKWNLRNKEVPPQNKSISNSPSIDLEDNEDEDEDENEDEDGNGNGDDDDDEDEYDDCDEATPPRNKGRPDRKRKAEAVNVIEMIVELMKSSHAMKAQALQVKIELDNKKLEYKMTMWQQIRDIEKRKLDLEERRLLLKENKMRQEIKAKENQLMMMDPGEMGDKAREC</sequence>
<reference evidence="1" key="1">
    <citation type="submission" date="2021-05" db="EMBL/GenBank/DDBJ databases">
        <authorList>
            <person name="Scholz U."/>
            <person name="Mascher M."/>
            <person name="Fiebig A."/>
        </authorList>
    </citation>
    <scope>NUCLEOTIDE SEQUENCE [LARGE SCALE GENOMIC DNA]</scope>
</reference>
<accession>A0ACD5WQK1</accession>
<reference evidence="1" key="2">
    <citation type="submission" date="2025-09" db="UniProtKB">
        <authorList>
            <consortium name="EnsemblPlants"/>
        </authorList>
    </citation>
    <scope>IDENTIFICATION</scope>
</reference>
<dbReference type="Proteomes" id="UP001732700">
    <property type="component" value="Chromosome 4C"/>
</dbReference>
<evidence type="ECO:0000313" key="2">
    <source>
        <dbReference type="Proteomes" id="UP001732700"/>
    </source>
</evidence>
<evidence type="ECO:0000313" key="1">
    <source>
        <dbReference type="EnsemblPlants" id="AVESA.00010b.r2.4CG1275190.2.CDS"/>
    </source>
</evidence>
<organism evidence="1 2">
    <name type="scientific">Avena sativa</name>
    <name type="common">Oat</name>
    <dbReference type="NCBI Taxonomy" id="4498"/>
    <lineage>
        <taxon>Eukaryota</taxon>
        <taxon>Viridiplantae</taxon>
        <taxon>Streptophyta</taxon>
        <taxon>Embryophyta</taxon>
        <taxon>Tracheophyta</taxon>
        <taxon>Spermatophyta</taxon>
        <taxon>Magnoliopsida</taxon>
        <taxon>Liliopsida</taxon>
        <taxon>Poales</taxon>
        <taxon>Poaceae</taxon>
        <taxon>BOP clade</taxon>
        <taxon>Pooideae</taxon>
        <taxon>Poodae</taxon>
        <taxon>Poeae</taxon>
        <taxon>Poeae Chloroplast Group 1 (Aveneae type)</taxon>
        <taxon>Aveninae</taxon>
        <taxon>Avena</taxon>
    </lineage>
</organism>